<dbReference type="STRING" id="1758689.SGUI_2810"/>
<feature type="domain" description="ORF 12 gene product N-terminal" evidence="2">
    <location>
        <begin position="67"/>
        <end position="162"/>
    </location>
</feature>
<dbReference type="InterPro" id="IPR045155">
    <property type="entry name" value="Beta-lactam_cat"/>
</dbReference>
<dbReference type="InterPro" id="IPR040846">
    <property type="entry name" value="ORF_12_N"/>
</dbReference>
<proteinExistence type="predicted"/>
<dbReference type="InterPro" id="IPR012338">
    <property type="entry name" value="Beta-lactam/transpept-like"/>
</dbReference>
<keyword evidence="3" id="KW-0378">Hydrolase</keyword>
<dbReference type="EC" id="3.5.2.6" evidence="3"/>
<dbReference type="EMBL" id="CP014989">
    <property type="protein sequence ID" value="ANS80206.1"/>
    <property type="molecule type" value="Genomic_DNA"/>
</dbReference>
<dbReference type="InterPro" id="IPR000871">
    <property type="entry name" value="Beta-lactam_class-A"/>
</dbReference>
<dbReference type="AlphaFoldDB" id="A0A1B1NFI9"/>
<evidence type="ECO:0000259" key="2">
    <source>
        <dbReference type="Pfam" id="PF18042"/>
    </source>
</evidence>
<accession>A0A1B1NFI9</accession>
<dbReference type="RefSeq" id="WP_157621859.1">
    <property type="nucleotide sequence ID" value="NZ_CP014989.1"/>
</dbReference>
<keyword evidence="4" id="KW-1185">Reference proteome</keyword>
<dbReference type="Pfam" id="PF18042">
    <property type="entry name" value="ORF_12_N"/>
    <property type="match status" value="1"/>
</dbReference>
<sequence length="496" mass="52066">MRRLVGGALAGALVLAGCTQEYDDDMAMTTTPPLVLETSAPEEAAATSAPTTDAQPAEPVDPATAIPEEELLEQTEWVLGLLEEDATGPAAEESARRFAPTFLEEVSVIQLGTIFAGLRGSAPYTVTSAAQSEGVGRTATLTLHAADQPLVMTLSLDENDQIASLLFQPDTSGEAPQISSWPDLDEALTELGGQSQVVVGDVRDGTCEVTYTTRGLDPGEAFPSGSVVKLLVLAAVADAAQEGDLAWEDELTITPDVTSLPSGVLQDREDGSTVTVREAAELMISISDNTATDLLIEAVGQGALRESVTTAGLDTTRIMPVPTTRQIFQLGWQVDSEVRDRWAEAAVPESREAILADLPEELDVPAAAVTVPVWESGVDWFLTGAEICSLHARLQQQATSGAGEPVREILATNPGLTPPDGVTYQAFKGGSVPGVLALSFYLETSRETEETDGDPDASPPGGVVLVVQTRSEEAIDQMRAVTIIEAGLQHLAQGPG</sequence>
<evidence type="ECO:0000313" key="3">
    <source>
        <dbReference type="EMBL" id="ANS80206.1"/>
    </source>
</evidence>
<dbReference type="GO" id="GO:0046677">
    <property type="term" value="P:response to antibiotic"/>
    <property type="evidence" value="ECO:0007669"/>
    <property type="project" value="InterPro"/>
</dbReference>
<reference evidence="3 4" key="1">
    <citation type="submission" date="2016-03" db="EMBL/GenBank/DDBJ databases">
        <title>Shallow-sea hydrothermal system.</title>
        <authorList>
            <person name="Tang K."/>
        </authorList>
    </citation>
    <scope>NUCLEOTIDE SEQUENCE [LARGE SCALE GENOMIC DNA]</scope>
    <source>
        <strain evidence="3 4">JLT9</strain>
    </source>
</reference>
<dbReference type="GO" id="GO:0008800">
    <property type="term" value="F:beta-lactamase activity"/>
    <property type="evidence" value="ECO:0007669"/>
    <property type="project" value="UniProtKB-EC"/>
</dbReference>
<feature type="domain" description="Beta-lactamase class A catalytic" evidence="1">
    <location>
        <begin position="215"/>
        <end position="321"/>
    </location>
</feature>
<dbReference type="Gene3D" id="3.10.450.280">
    <property type="match status" value="1"/>
</dbReference>
<name>A0A1B1NFI9_9MICO</name>
<dbReference type="PROSITE" id="PS51257">
    <property type="entry name" value="PROKAR_LIPOPROTEIN"/>
    <property type="match status" value="1"/>
</dbReference>
<dbReference type="PANTHER" id="PTHR35333">
    <property type="entry name" value="BETA-LACTAMASE"/>
    <property type="match status" value="1"/>
</dbReference>
<dbReference type="Pfam" id="PF13354">
    <property type="entry name" value="Beta-lactamase2"/>
    <property type="match status" value="1"/>
</dbReference>
<dbReference type="Gene3D" id="3.40.710.10">
    <property type="entry name" value="DD-peptidase/beta-lactamase superfamily"/>
    <property type="match status" value="1"/>
</dbReference>
<dbReference type="KEGG" id="serj:SGUI_2810"/>
<evidence type="ECO:0000259" key="1">
    <source>
        <dbReference type="Pfam" id="PF13354"/>
    </source>
</evidence>
<dbReference type="GO" id="GO:0030655">
    <property type="term" value="P:beta-lactam antibiotic catabolic process"/>
    <property type="evidence" value="ECO:0007669"/>
    <property type="project" value="InterPro"/>
</dbReference>
<organism evidence="3 4">
    <name type="scientific">Serinicoccus hydrothermalis</name>
    <dbReference type="NCBI Taxonomy" id="1758689"/>
    <lineage>
        <taxon>Bacteria</taxon>
        <taxon>Bacillati</taxon>
        <taxon>Actinomycetota</taxon>
        <taxon>Actinomycetes</taxon>
        <taxon>Micrococcales</taxon>
        <taxon>Ornithinimicrobiaceae</taxon>
        <taxon>Serinicoccus</taxon>
    </lineage>
</organism>
<evidence type="ECO:0000313" key="4">
    <source>
        <dbReference type="Proteomes" id="UP000092482"/>
    </source>
</evidence>
<dbReference type="Proteomes" id="UP000092482">
    <property type="component" value="Chromosome"/>
</dbReference>
<protein>
    <submittedName>
        <fullName evidence="3">Beta-lactamase</fullName>
        <ecNumber evidence="3">3.5.2.6</ecNumber>
    </submittedName>
</protein>
<dbReference type="PANTHER" id="PTHR35333:SF5">
    <property type="entry name" value="CONSERVED LIPOPROTEIN LPQF-RELATED"/>
    <property type="match status" value="1"/>
</dbReference>
<dbReference type="SUPFAM" id="SSF56601">
    <property type="entry name" value="beta-lactamase/transpeptidase-like"/>
    <property type="match status" value="1"/>
</dbReference>
<gene>
    <name evidence="3" type="ORF">SGUI_2810</name>
</gene>
<dbReference type="OrthoDB" id="108135at2"/>